<dbReference type="SUPFAM" id="SSF53474">
    <property type="entry name" value="alpha/beta-Hydrolases"/>
    <property type="match status" value="1"/>
</dbReference>
<keyword evidence="5" id="KW-1185">Reference proteome</keyword>
<dbReference type="EMBL" id="MKQR01000007">
    <property type="protein sequence ID" value="OLR94303.1"/>
    <property type="molecule type" value="Genomic_DNA"/>
</dbReference>
<organism evidence="4 5">
    <name type="scientific">Actinokineospora bangkokensis</name>
    <dbReference type="NCBI Taxonomy" id="1193682"/>
    <lineage>
        <taxon>Bacteria</taxon>
        <taxon>Bacillati</taxon>
        <taxon>Actinomycetota</taxon>
        <taxon>Actinomycetes</taxon>
        <taxon>Pseudonocardiales</taxon>
        <taxon>Pseudonocardiaceae</taxon>
        <taxon>Actinokineospora</taxon>
    </lineage>
</organism>
<dbReference type="InterPro" id="IPR050300">
    <property type="entry name" value="GDXG_lipolytic_enzyme"/>
</dbReference>
<evidence type="ECO:0000313" key="4">
    <source>
        <dbReference type="EMBL" id="OLR94303.1"/>
    </source>
</evidence>
<dbReference type="Gene3D" id="3.40.50.1820">
    <property type="entry name" value="alpha/beta hydrolase"/>
    <property type="match status" value="1"/>
</dbReference>
<dbReference type="InterPro" id="IPR029058">
    <property type="entry name" value="AB_hydrolase_fold"/>
</dbReference>
<keyword evidence="2" id="KW-0812">Transmembrane</keyword>
<gene>
    <name evidence="4" type="ORF">BJP25_11045</name>
</gene>
<dbReference type="InterPro" id="IPR049492">
    <property type="entry name" value="BD-FAE-like_dom"/>
</dbReference>
<evidence type="ECO:0000313" key="5">
    <source>
        <dbReference type="Proteomes" id="UP000186040"/>
    </source>
</evidence>
<dbReference type="STRING" id="1193682.BJP25_11045"/>
<evidence type="ECO:0000256" key="1">
    <source>
        <dbReference type="ARBA" id="ARBA00022801"/>
    </source>
</evidence>
<proteinExistence type="predicted"/>
<keyword evidence="2" id="KW-0472">Membrane</keyword>
<dbReference type="AlphaFoldDB" id="A0A1Q9LQM6"/>
<dbReference type="Proteomes" id="UP000186040">
    <property type="component" value="Unassembled WGS sequence"/>
</dbReference>
<reference evidence="4 5" key="1">
    <citation type="submission" date="2016-10" db="EMBL/GenBank/DDBJ databases">
        <title>The Draft Genome Sequence of Actinokineospora bangkokensis 44EHWT reveals the biosynthetic pathway of antifungal compounds Thailandins with unusual extender unit butylmalonyl-CoA.</title>
        <authorList>
            <person name="Greule A."/>
            <person name="Intra B."/>
            <person name="Flemming S."/>
            <person name="Rommel M.G."/>
            <person name="Panbangred W."/>
            <person name="Bechthold A."/>
        </authorList>
    </citation>
    <scope>NUCLEOTIDE SEQUENCE [LARGE SCALE GENOMIC DNA]</scope>
    <source>
        <strain evidence="4 5">44EHW</strain>
    </source>
</reference>
<sequence>MVSVAHDGEVMRRGVWAVVGTVVVAWFAVGLLLLAVGAFLPGLGLLGDVGTAVAATTAAPSVVVGLVVIGAALLVRKRFRRVGAVLAGVSGVGTAAALVICGLFWSATTNAGGSINPLLAMFPNPSTNTAPDEHTVYTTTPSGQELRAAVYRSSAANSSLLVYVHGGGWVAGSELDRGKDMRWFADRGWTVVSVEYTLATDELHTWDVAGPQVGCALRWAVERAPGWGADGGRVALLGDSAGGQLAVTTAYLAAQGKAVSSCGGQVPRVGAVAVQYPAVDPVGGYENGYAFGDSLATDTRRLGRAYFGGTPAEVPERYRALSGEAVVSAQAPPTLVISPDDDVVVPAVGVRRFVDVARRGGVAVTSVALPFANHAYDTGAQGSLGNQARLSVTEGFLRRVLPVTGD</sequence>
<feature type="transmembrane region" description="Helical" evidence="2">
    <location>
        <begin position="82"/>
        <end position="105"/>
    </location>
</feature>
<name>A0A1Q9LQM6_9PSEU</name>
<comment type="caution">
    <text evidence="4">The sequence shown here is derived from an EMBL/GenBank/DDBJ whole genome shotgun (WGS) entry which is preliminary data.</text>
</comment>
<feature type="transmembrane region" description="Helical" evidence="2">
    <location>
        <begin position="15"/>
        <end position="40"/>
    </location>
</feature>
<evidence type="ECO:0000256" key="2">
    <source>
        <dbReference type="SAM" id="Phobius"/>
    </source>
</evidence>
<dbReference type="GO" id="GO:0016787">
    <property type="term" value="F:hydrolase activity"/>
    <property type="evidence" value="ECO:0007669"/>
    <property type="project" value="UniProtKB-KW"/>
</dbReference>
<keyword evidence="2" id="KW-1133">Transmembrane helix</keyword>
<dbReference type="Pfam" id="PF20434">
    <property type="entry name" value="BD-FAE"/>
    <property type="match status" value="1"/>
</dbReference>
<accession>A0A1Q9LQM6</accession>
<dbReference type="PANTHER" id="PTHR48081">
    <property type="entry name" value="AB HYDROLASE SUPERFAMILY PROTEIN C4A8.06C"/>
    <property type="match status" value="1"/>
</dbReference>
<keyword evidence="1" id="KW-0378">Hydrolase</keyword>
<evidence type="ECO:0000259" key="3">
    <source>
        <dbReference type="Pfam" id="PF20434"/>
    </source>
</evidence>
<feature type="transmembrane region" description="Helical" evidence="2">
    <location>
        <begin position="52"/>
        <end position="75"/>
    </location>
</feature>
<protein>
    <recommendedName>
        <fullName evidence="3">BD-FAE-like domain-containing protein</fullName>
    </recommendedName>
</protein>
<feature type="domain" description="BD-FAE-like" evidence="3">
    <location>
        <begin position="155"/>
        <end position="347"/>
    </location>
</feature>